<dbReference type="CDD" id="cd06261">
    <property type="entry name" value="TM_PBP2"/>
    <property type="match status" value="1"/>
</dbReference>
<proteinExistence type="inferred from homology"/>
<name>A0AAV2VY34_9VIBR</name>
<feature type="transmembrane region" description="Helical" evidence="7">
    <location>
        <begin position="263"/>
        <end position="283"/>
    </location>
</feature>
<dbReference type="Pfam" id="PF00528">
    <property type="entry name" value="BPD_transp_1"/>
    <property type="match status" value="1"/>
</dbReference>
<feature type="domain" description="ABC transmembrane type-1" evidence="8">
    <location>
        <begin position="69"/>
        <end position="280"/>
    </location>
</feature>
<feature type="transmembrane region" description="Helical" evidence="7">
    <location>
        <begin position="103"/>
        <end position="126"/>
    </location>
</feature>
<dbReference type="InterPro" id="IPR000515">
    <property type="entry name" value="MetI-like"/>
</dbReference>
<comment type="caution">
    <text evidence="9">The sequence shown here is derived from an EMBL/GenBank/DDBJ whole genome shotgun (WGS) entry which is preliminary data.</text>
</comment>
<comment type="similarity">
    <text evidence="7">Belongs to the binding-protein-dependent transport system permease family.</text>
</comment>
<reference evidence="9 10" key="1">
    <citation type="journal article" date="2013" name="ISME J.">
        <title>Comparative genomics of pathogenic lineages of Vibrio nigripulchritudo identifies virulence-associated traits.</title>
        <authorList>
            <person name="Goudenege D."/>
            <person name="Labreuche Y."/>
            <person name="Krin E."/>
            <person name="Ansquer D."/>
            <person name="Mangenot S."/>
            <person name="Calteau A."/>
            <person name="Medigue C."/>
            <person name="Mazel D."/>
            <person name="Polz M.F."/>
            <person name="Le Roux F."/>
        </authorList>
    </citation>
    <scope>NUCLEOTIDE SEQUENCE [LARGE SCALE GENOMIC DNA]</scope>
    <source>
        <strain evidence="9 10">SOn1</strain>
    </source>
</reference>
<evidence type="ECO:0000256" key="6">
    <source>
        <dbReference type="ARBA" id="ARBA00023136"/>
    </source>
</evidence>
<evidence type="ECO:0000259" key="8">
    <source>
        <dbReference type="PROSITE" id="PS50928"/>
    </source>
</evidence>
<feature type="transmembrane region" description="Helical" evidence="7">
    <location>
        <begin position="75"/>
        <end position="96"/>
    </location>
</feature>
<dbReference type="GO" id="GO:0055085">
    <property type="term" value="P:transmembrane transport"/>
    <property type="evidence" value="ECO:0007669"/>
    <property type="project" value="InterPro"/>
</dbReference>
<keyword evidence="3" id="KW-1003">Cell membrane</keyword>
<dbReference type="EMBL" id="CAOF01000181">
    <property type="protein sequence ID" value="CCO49666.1"/>
    <property type="molecule type" value="Genomic_DNA"/>
</dbReference>
<accession>A0AAV2VY34</accession>
<feature type="transmembrane region" description="Helical" evidence="7">
    <location>
        <begin position="199"/>
        <end position="218"/>
    </location>
</feature>
<evidence type="ECO:0000256" key="4">
    <source>
        <dbReference type="ARBA" id="ARBA00022692"/>
    </source>
</evidence>
<evidence type="ECO:0000256" key="1">
    <source>
        <dbReference type="ARBA" id="ARBA00004651"/>
    </source>
</evidence>
<dbReference type="RefSeq" id="WP_022613716.1">
    <property type="nucleotide sequence ID" value="NZ_LK391965.1"/>
</dbReference>
<evidence type="ECO:0000256" key="5">
    <source>
        <dbReference type="ARBA" id="ARBA00022989"/>
    </source>
</evidence>
<organism evidence="9 10">
    <name type="scientific">Vibrio nigripulchritudo SOn1</name>
    <dbReference type="NCBI Taxonomy" id="1238450"/>
    <lineage>
        <taxon>Bacteria</taxon>
        <taxon>Pseudomonadati</taxon>
        <taxon>Pseudomonadota</taxon>
        <taxon>Gammaproteobacteria</taxon>
        <taxon>Vibrionales</taxon>
        <taxon>Vibrionaceae</taxon>
        <taxon>Vibrio</taxon>
    </lineage>
</organism>
<comment type="subcellular location">
    <subcellularLocation>
        <location evidence="1 7">Cell membrane</location>
        <topology evidence="1 7">Multi-pass membrane protein</topology>
    </subcellularLocation>
</comment>
<dbReference type="GO" id="GO:0005886">
    <property type="term" value="C:plasma membrane"/>
    <property type="evidence" value="ECO:0007669"/>
    <property type="project" value="UniProtKB-SubCell"/>
</dbReference>
<evidence type="ECO:0000256" key="2">
    <source>
        <dbReference type="ARBA" id="ARBA00022448"/>
    </source>
</evidence>
<dbReference type="PANTHER" id="PTHR43005:SF1">
    <property type="entry name" value="SPERMIDINE_PUTRESCINE TRANSPORT SYSTEM PERMEASE PROTEIN"/>
    <property type="match status" value="1"/>
</dbReference>
<dbReference type="PROSITE" id="PS50928">
    <property type="entry name" value="ABC_TM1"/>
    <property type="match status" value="1"/>
</dbReference>
<evidence type="ECO:0000313" key="10">
    <source>
        <dbReference type="Proteomes" id="UP000018211"/>
    </source>
</evidence>
<keyword evidence="5 7" id="KW-1133">Transmembrane helix</keyword>
<keyword evidence="2 7" id="KW-0813">Transport</keyword>
<dbReference type="Gene3D" id="1.10.3720.10">
    <property type="entry name" value="MetI-like"/>
    <property type="match status" value="1"/>
</dbReference>
<dbReference type="Proteomes" id="UP000018211">
    <property type="component" value="Unassembled WGS sequence"/>
</dbReference>
<dbReference type="SUPFAM" id="SSF161098">
    <property type="entry name" value="MetI-like"/>
    <property type="match status" value="1"/>
</dbReference>
<feature type="transmembrane region" description="Helical" evidence="7">
    <location>
        <begin position="12"/>
        <end position="31"/>
    </location>
</feature>
<sequence length="292" mass="32871">MIQPTVDKQSRLFTLPLVLFLTLFLGFPLVADLVYSVSQVTFENLRSPKLQGFNNFVDVINDPLFWKATHFSFKFGFITALVECVLGLFLAVYLAPLLKKHPWLMAILMMPMMAAPALVGLMYRLVLHEFVGPVPFYLWDWFGDSPAFLDANNAIYTLMTIEILQWTPFAVLLFHVAYQAIPEDVRKAATLDGAHGFKLFWNIELPFMKLALFTALFVRFIDGFRVFDNVYVLTGSGAGGSTTSLSIYVYLAFFKQGNIGKAVAASMLLLFVTFAVLFALNYFSSRKKGAQS</sequence>
<evidence type="ECO:0000313" key="9">
    <source>
        <dbReference type="EMBL" id="CCO49666.1"/>
    </source>
</evidence>
<feature type="transmembrane region" description="Helical" evidence="7">
    <location>
        <begin position="230"/>
        <end position="251"/>
    </location>
</feature>
<dbReference type="InterPro" id="IPR035906">
    <property type="entry name" value="MetI-like_sf"/>
</dbReference>
<dbReference type="PANTHER" id="PTHR43005">
    <property type="entry name" value="BLR7065 PROTEIN"/>
    <property type="match status" value="1"/>
</dbReference>
<keyword evidence="4 7" id="KW-0812">Transmembrane</keyword>
<protein>
    <submittedName>
        <fullName evidence="9">ABC-type sugar transport system,permease component</fullName>
    </submittedName>
</protein>
<keyword evidence="9" id="KW-0762">Sugar transport</keyword>
<feature type="transmembrane region" description="Helical" evidence="7">
    <location>
        <begin position="154"/>
        <end position="178"/>
    </location>
</feature>
<dbReference type="AlphaFoldDB" id="A0AAV2VY34"/>
<keyword evidence="6 7" id="KW-0472">Membrane</keyword>
<evidence type="ECO:0000256" key="3">
    <source>
        <dbReference type="ARBA" id="ARBA00022475"/>
    </source>
</evidence>
<gene>
    <name evidence="9" type="ORF">VIBNISOn1_850004</name>
</gene>
<evidence type="ECO:0000256" key="7">
    <source>
        <dbReference type="RuleBase" id="RU363032"/>
    </source>
</evidence>